<evidence type="ECO:0000256" key="4">
    <source>
        <dbReference type="ARBA" id="ARBA00023239"/>
    </source>
</evidence>
<protein>
    <submittedName>
        <fullName evidence="7">Ferrochelatase</fullName>
    </submittedName>
</protein>
<dbReference type="STRING" id="4781.A0A0P1B2Q7"/>
<evidence type="ECO:0000313" key="7">
    <source>
        <dbReference type="EMBL" id="CEG47631.1"/>
    </source>
</evidence>
<dbReference type="GO" id="GO:0006783">
    <property type="term" value="P:heme biosynthetic process"/>
    <property type="evidence" value="ECO:0007669"/>
    <property type="project" value="UniProtKB-KW"/>
</dbReference>
<evidence type="ECO:0000313" key="8">
    <source>
        <dbReference type="Proteomes" id="UP000054928"/>
    </source>
</evidence>
<organism evidence="7 8">
    <name type="scientific">Plasmopara halstedii</name>
    <name type="common">Downy mildew of sunflower</name>
    <dbReference type="NCBI Taxonomy" id="4781"/>
    <lineage>
        <taxon>Eukaryota</taxon>
        <taxon>Sar</taxon>
        <taxon>Stramenopiles</taxon>
        <taxon>Oomycota</taxon>
        <taxon>Peronosporomycetes</taxon>
        <taxon>Peronosporales</taxon>
        <taxon>Peronosporaceae</taxon>
        <taxon>Plasmopara</taxon>
    </lineage>
</organism>
<name>A0A0P1B2Q7_PLAHL</name>
<comment type="similarity">
    <text evidence="6">Belongs to the ferrochelatase family.</text>
</comment>
<keyword evidence="3" id="KW-0350">Heme biosynthesis</keyword>
<dbReference type="CDD" id="cd00419">
    <property type="entry name" value="Ferrochelatase_C"/>
    <property type="match status" value="1"/>
</dbReference>
<dbReference type="UniPathway" id="UPA00252"/>
<dbReference type="GeneID" id="36399836"/>
<dbReference type="NCBIfam" id="TIGR00109">
    <property type="entry name" value="hemH"/>
    <property type="match status" value="1"/>
</dbReference>
<evidence type="ECO:0000256" key="6">
    <source>
        <dbReference type="RuleBase" id="RU004185"/>
    </source>
</evidence>
<dbReference type="Gene3D" id="3.40.50.1400">
    <property type="match status" value="2"/>
</dbReference>
<accession>A0A0P1B2Q7</accession>
<dbReference type="InterPro" id="IPR001015">
    <property type="entry name" value="Ferrochelatase"/>
</dbReference>
<evidence type="ECO:0000256" key="3">
    <source>
        <dbReference type="ARBA" id="ARBA00023133"/>
    </source>
</evidence>
<dbReference type="PANTHER" id="PTHR11108">
    <property type="entry name" value="FERROCHELATASE"/>
    <property type="match status" value="1"/>
</dbReference>
<dbReference type="OrthoDB" id="1323at2759"/>
<comment type="pathway">
    <text evidence="1">Porphyrin-containing compound metabolism; protoheme biosynthesis.</text>
</comment>
<dbReference type="CDD" id="cd03411">
    <property type="entry name" value="Ferrochelatase_N"/>
    <property type="match status" value="1"/>
</dbReference>
<dbReference type="PANTHER" id="PTHR11108:SF1">
    <property type="entry name" value="FERROCHELATASE, MITOCHONDRIAL"/>
    <property type="match status" value="1"/>
</dbReference>
<reference evidence="8" key="1">
    <citation type="submission" date="2014-09" db="EMBL/GenBank/DDBJ databases">
        <authorList>
            <person name="Sharma Rahul"/>
            <person name="Thines Marco"/>
        </authorList>
    </citation>
    <scope>NUCLEOTIDE SEQUENCE [LARGE SCALE GENOMIC DNA]</scope>
</reference>
<dbReference type="GO" id="GO:0005739">
    <property type="term" value="C:mitochondrion"/>
    <property type="evidence" value="ECO:0007669"/>
    <property type="project" value="TreeGrafter"/>
</dbReference>
<dbReference type="SUPFAM" id="SSF53800">
    <property type="entry name" value="Chelatase"/>
    <property type="match status" value="1"/>
</dbReference>
<dbReference type="AlphaFoldDB" id="A0A0P1B2Q7"/>
<dbReference type="InterPro" id="IPR033644">
    <property type="entry name" value="Ferrochelatase_C"/>
</dbReference>
<dbReference type="HAMAP" id="MF_00323">
    <property type="entry name" value="Ferrochelatase"/>
    <property type="match status" value="1"/>
</dbReference>
<evidence type="ECO:0000256" key="2">
    <source>
        <dbReference type="ARBA" id="ARBA00023004"/>
    </source>
</evidence>
<dbReference type="EMBL" id="CCYD01002664">
    <property type="protein sequence ID" value="CEG47631.1"/>
    <property type="molecule type" value="Genomic_DNA"/>
</dbReference>
<evidence type="ECO:0000256" key="1">
    <source>
        <dbReference type="ARBA" id="ARBA00004744"/>
    </source>
</evidence>
<sequence length="578" mass="65400">MVVIRSASKKAPTAIAMFNMGGPSTLPENYVGPWIAKRRTPRIADQYAQIGGGSPILKWTNIQGESMCKILDEIRPESAPHKHYVFFRYANPLTEQSLIQMKEDGVTRAIAFSQYPQWSCTTSGSSMNHLWRELDRLNMKEDFKWSVIDRWNTHPGYISALVKCVTKGLEQYAAEDRDKVIIMFSAHSVPMKTVYKGDSYVNEIAATADRVMKQFAGKNPHILSWQSKVGYLPWMGPSTSDVIERFGKQGHKHVMAVPVAFTSDHIETLYEIDIEYGEEAKAAGIANFTRCPSLNDEPLLFKAQADIVKEHLDSNMLHSSAYPLNCAGCTNPMCRTIVNPVKAYEKLLYWRIFMLSSRERLLERQGQHAPPRHEYLQQIIGEFQHSPDLLRKEEIIANLANFAYDPINYASLGHLRIMKFFLDILVDDQNGEGNQNGEAILRSKSQTKKELTRIYSLHKKHLVEFALGGICNCIPDPTLQQDFIKDDGVKIVAPYILNFSLEKELTSTSELNVIVFSITIAYFLLDSSAFAEITSDKFLDKLKSLQSHRTVQIANTAASFFSRHLELTQSSNNKSVVS</sequence>
<dbReference type="InterPro" id="IPR033659">
    <property type="entry name" value="Ferrochelatase_N"/>
</dbReference>
<keyword evidence="4" id="KW-0456">Lyase</keyword>
<evidence type="ECO:0000256" key="5">
    <source>
        <dbReference type="ARBA" id="ARBA00023244"/>
    </source>
</evidence>
<dbReference type="GO" id="GO:0004325">
    <property type="term" value="F:ferrochelatase activity"/>
    <property type="evidence" value="ECO:0007669"/>
    <property type="project" value="InterPro"/>
</dbReference>
<proteinExistence type="inferred from homology"/>
<dbReference type="RefSeq" id="XP_024584000.1">
    <property type="nucleotide sequence ID" value="XM_024718619.1"/>
</dbReference>
<dbReference type="Proteomes" id="UP000054928">
    <property type="component" value="Unassembled WGS sequence"/>
</dbReference>
<dbReference type="Pfam" id="PF00762">
    <property type="entry name" value="Ferrochelatase"/>
    <property type="match status" value="1"/>
</dbReference>
<keyword evidence="5" id="KW-0627">Porphyrin biosynthesis</keyword>
<keyword evidence="8" id="KW-1185">Reference proteome</keyword>
<keyword evidence="2" id="KW-0408">Iron</keyword>